<evidence type="ECO:0000259" key="1">
    <source>
        <dbReference type="Pfam" id="PF05161"/>
    </source>
</evidence>
<dbReference type="Pfam" id="PF05161">
    <property type="entry name" value="MOFRL"/>
    <property type="match status" value="1"/>
</dbReference>
<dbReference type="AlphaFoldDB" id="A0A964T4E3"/>
<dbReference type="EMBL" id="SPKJ01000033">
    <property type="protein sequence ID" value="MYZ48301.1"/>
    <property type="molecule type" value="Genomic_DNA"/>
</dbReference>
<evidence type="ECO:0000313" key="2">
    <source>
        <dbReference type="EMBL" id="MYZ48301.1"/>
    </source>
</evidence>
<keyword evidence="2" id="KW-0418">Kinase</keyword>
<evidence type="ECO:0000313" key="3">
    <source>
        <dbReference type="Proteomes" id="UP000773614"/>
    </source>
</evidence>
<gene>
    <name evidence="2" type="ORF">E4O86_11320</name>
</gene>
<comment type="caution">
    <text evidence="2">The sequence shown here is derived from an EMBL/GenBank/DDBJ whole genome shotgun (WGS) entry which is preliminary data.</text>
</comment>
<keyword evidence="2" id="KW-0808">Transferase</keyword>
<keyword evidence="3" id="KW-1185">Reference proteome</keyword>
<protein>
    <submittedName>
        <fullName evidence="2">Glycerate kinase</fullName>
    </submittedName>
</protein>
<dbReference type="Proteomes" id="UP000773614">
    <property type="component" value="Unassembled WGS sequence"/>
</dbReference>
<accession>A0A964T4E3</accession>
<dbReference type="GO" id="GO:0005737">
    <property type="term" value="C:cytoplasm"/>
    <property type="evidence" value="ECO:0007669"/>
    <property type="project" value="TreeGrafter"/>
</dbReference>
<dbReference type="GO" id="GO:0008887">
    <property type="term" value="F:glycerate kinase activity"/>
    <property type="evidence" value="ECO:0007669"/>
    <property type="project" value="InterPro"/>
</dbReference>
<dbReference type="SUPFAM" id="SSF82544">
    <property type="entry name" value="GckA/TtuD-like"/>
    <property type="match status" value="1"/>
</dbReference>
<dbReference type="Gene3D" id="3.40.1480.10">
    <property type="entry name" value="MOFRL domain"/>
    <property type="match status" value="1"/>
</dbReference>
<dbReference type="InterPro" id="IPR039760">
    <property type="entry name" value="MOFRL_protein"/>
</dbReference>
<feature type="non-terminal residue" evidence="2">
    <location>
        <position position="1"/>
    </location>
</feature>
<dbReference type="RefSeq" id="WP_281351602.1">
    <property type="nucleotide sequence ID" value="NZ_SPKJ01000033.1"/>
</dbReference>
<dbReference type="PANTHER" id="PTHR12227">
    <property type="entry name" value="GLYCERATE KINASE"/>
    <property type="match status" value="1"/>
</dbReference>
<dbReference type="InterPro" id="IPR007835">
    <property type="entry name" value="MOFRL"/>
</dbReference>
<organism evidence="2 3">
    <name type="scientific">Propylenella binzhouense</name>
    <dbReference type="NCBI Taxonomy" id="2555902"/>
    <lineage>
        <taxon>Bacteria</taxon>
        <taxon>Pseudomonadati</taxon>
        <taxon>Pseudomonadota</taxon>
        <taxon>Alphaproteobacteria</taxon>
        <taxon>Hyphomicrobiales</taxon>
        <taxon>Propylenellaceae</taxon>
        <taxon>Propylenella</taxon>
    </lineage>
</organism>
<proteinExistence type="predicted"/>
<name>A0A964T4E3_9HYPH</name>
<sequence length="166" mass="16419">ADIARAAGFDARLLGDALEGEAREVAAEHARLALTLAAGGARSVLISGGELTVTIRGTGRGGPNQEYALAFAAAIDGADRICGLAADTDGTDGGGGNSSDPAGALFDGNTAQAARARGLEPANFLANNDATGFFESVGGLVSTGPTGTNVNDFRCIVVDNAEGPGR</sequence>
<reference evidence="2" key="1">
    <citation type="submission" date="2019-03" db="EMBL/GenBank/DDBJ databases">
        <title>Afifella sp. nov., isolated from activated sludge.</title>
        <authorList>
            <person name="Li Q."/>
            <person name="Liu Y."/>
        </authorList>
    </citation>
    <scope>NUCLEOTIDE SEQUENCE</scope>
    <source>
        <strain evidence="2">L72</strain>
    </source>
</reference>
<feature type="domain" description="MOFRL" evidence="1">
    <location>
        <begin position="44"/>
        <end position="152"/>
    </location>
</feature>
<dbReference type="PANTHER" id="PTHR12227:SF0">
    <property type="entry name" value="GLYCERATE KINASE"/>
    <property type="match status" value="1"/>
</dbReference>
<dbReference type="InterPro" id="IPR037035">
    <property type="entry name" value="GK-like_C_sf"/>
</dbReference>